<keyword evidence="10" id="KW-1185">Reference proteome</keyword>
<proteinExistence type="inferred from homology"/>
<evidence type="ECO:0000259" key="8">
    <source>
        <dbReference type="PROSITE" id="PS50850"/>
    </source>
</evidence>
<comment type="similarity">
    <text evidence="2">Belongs to the major facilitator superfamily.</text>
</comment>
<evidence type="ECO:0000256" key="4">
    <source>
        <dbReference type="ARBA" id="ARBA00022692"/>
    </source>
</evidence>
<feature type="transmembrane region" description="Helical" evidence="7">
    <location>
        <begin position="367"/>
        <end position="385"/>
    </location>
</feature>
<dbReference type="PANTHER" id="PTHR23514:SF3">
    <property type="entry name" value="BYPASS OF STOP CODON PROTEIN 6"/>
    <property type="match status" value="1"/>
</dbReference>
<keyword evidence="3" id="KW-0813">Transport</keyword>
<comment type="subcellular location">
    <subcellularLocation>
        <location evidence="1">Endomembrane system</location>
        <topology evidence="1">Multi-pass membrane protein</topology>
    </subcellularLocation>
</comment>
<dbReference type="InterPro" id="IPR051788">
    <property type="entry name" value="MFS_Transporter"/>
</dbReference>
<dbReference type="GO" id="GO:0022857">
    <property type="term" value="F:transmembrane transporter activity"/>
    <property type="evidence" value="ECO:0007669"/>
    <property type="project" value="InterPro"/>
</dbReference>
<keyword evidence="5 7" id="KW-1133">Transmembrane helix</keyword>
<feature type="transmembrane region" description="Helical" evidence="7">
    <location>
        <begin position="251"/>
        <end position="270"/>
    </location>
</feature>
<reference evidence="9 10" key="1">
    <citation type="submission" date="2020-07" db="EMBL/GenBank/DDBJ databases">
        <authorList>
            <person name="Feng X."/>
        </authorList>
    </citation>
    <scope>NUCLEOTIDE SEQUENCE [LARGE SCALE GENOMIC DNA]</scope>
    <source>
        <strain evidence="9 10">JCM31066</strain>
    </source>
</reference>
<dbReference type="EMBL" id="JACHVB010000034">
    <property type="protein sequence ID" value="MBC2594742.1"/>
    <property type="molecule type" value="Genomic_DNA"/>
</dbReference>
<name>A0A842HE81_9BACT</name>
<sequence>MGRDMPSAFPNARLLTWLSYGAMMSLSIGINLLPVFLTTLSRLYGGEEGLSQEQLGRLGASVFGGLVIGIVITGPLADRFGAKPFALLGNLFIAVSLVGMALAPSYALLGVTFFFLGLGSGILDMILSPIVAALNPDKLASSMNLLHSFYCVGAIVTVMIGTLALGFDLGWAGACYLLLPLPLVLLTAFSLLRFPSLIAEGGRRMPLRQLLRRRWFGLALIAIFLGGATELGIAQWLPAYAEISLGYSTEFAGLCLLLFSLAMSLGRMIIGAIGNRVTPITLMVWSCSSSVVLFIIGCFFPVPWVALTACILVGFTGSCLWPTTLAITANHYPNGGASMFALLAALGNAGGIFMPWVVGAVADLSSLSWGISVSLLAPLLMLPLLRAMRKHPT</sequence>
<dbReference type="InterPro" id="IPR011701">
    <property type="entry name" value="MFS"/>
</dbReference>
<evidence type="ECO:0000256" key="2">
    <source>
        <dbReference type="ARBA" id="ARBA00008335"/>
    </source>
</evidence>
<evidence type="ECO:0000256" key="1">
    <source>
        <dbReference type="ARBA" id="ARBA00004127"/>
    </source>
</evidence>
<evidence type="ECO:0000256" key="3">
    <source>
        <dbReference type="ARBA" id="ARBA00022448"/>
    </source>
</evidence>
<dbReference type="Gene3D" id="1.20.1250.20">
    <property type="entry name" value="MFS general substrate transporter like domains"/>
    <property type="match status" value="2"/>
</dbReference>
<keyword evidence="4 7" id="KW-0812">Transmembrane</keyword>
<feature type="transmembrane region" description="Helical" evidence="7">
    <location>
        <begin position="12"/>
        <end position="37"/>
    </location>
</feature>
<evidence type="ECO:0000256" key="6">
    <source>
        <dbReference type="ARBA" id="ARBA00023136"/>
    </source>
</evidence>
<feature type="transmembrane region" description="Helical" evidence="7">
    <location>
        <begin position="282"/>
        <end position="300"/>
    </location>
</feature>
<evidence type="ECO:0000256" key="5">
    <source>
        <dbReference type="ARBA" id="ARBA00022989"/>
    </source>
</evidence>
<dbReference type="Pfam" id="PF07690">
    <property type="entry name" value="MFS_1"/>
    <property type="match status" value="1"/>
</dbReference>
<dbReference type="PANTHER" id="PTHR23514">
    <property type="entry name" value="BYPASS OF STOP CODON PROTEIN 6"/>
    <property type="match status" value="1"/>
</dbReference>
<feature type="domain" description="Major facilitator superfamily (MFS) profile" evidence="8">
    <location>
        <begin position="15"/>
        <end position="393"/>
    </location>
</feature>
<evidence type="ECO:0000313" key="9">
    <source>
        <dbReference type="EMBL" id="MBC2594742.1"/>
    </source>
</evidence>
<feature type="transmembrane region" description="Helical" evidence="7">
    <location>
        <begin position="84"/>
        <end position="107"/>
    </location>
</feature>
<evidence type="ECO:0000313" key="10">
    <source>
        <dbReference type="Proteomes" id="UP000546464"/>
    </source>
</evidence>
<dbReference type="InterPro" id="IPR020846">
    <property type="entry name" value="MFS_dom"/>
</dbReference>
<organism evidence="9 10">
    <name type="scientific">Ruficoccus amylovorans</name>
    <dbReference type="NCBI Taxonomy" id="1804625"/>
    <lineage>
        <taxon>Bacteria</taxon>
        <taxon>Pseudomonadati</taxon>
        <taxon>Verrucomicrobiota</taxon>
        <taxon>Opitutia</taxon>
        <taxon>Puniceicoccales</taxon>
        <taxon>Cerasicoccaceae</taxon>
        <taxon>Ruficoccus</taxon>
    </lineage>
</organism>
<feature type="transmembrane region" description="Helical" evidence="7">
    <location>
        <begin position="146"/>
        <end position="165"/>
    </location>
</feature>
<dbReference type="GO" id="GO:0016020">
    <property type="term" value="C:membrane"/>
    <property type="evidence" value="ECO:0007669"/>
    <property type="project" value="TreeGrafter"/>
</dbReference>
<feature type="transmembrane region" description="Helical" evidence="7">
    <location>
        <begin position="57"/>
        <end position="77"/>
    </location>
</feature>
<dbReference type="InterPro" id="IPR036259">
    <property type="entry name" value="MFS_trans_sf"/>
</dbReference>
<feature type="transmembrane region" description="Helical" evidence="7">
    <location>
        <begin position="215"/>
        <end position="239"/>
    </location>
</feature>
<evidence type="ECO:0000256" key="7">
    <source>
        <dbReference type="SAM" id="Phobius"/>
    </source>
</evidence>
<dbReference type="PROSITE" id="PS50850">
    <property type="entry name" value="MFS"/>
    <property type="match status" value="1"/>
</dbReference>
<feature type="transmembrane region" description="Helical" evidence="7">
    <location>
        <begin position="113"/>
        <end position="134"/>
    </location>
</feature>
<feature type="transmembrane region" description="Helical" evidence="7">
    <location>
        <begin position="171"/>
        <end position="194"/>
    </location>
</feature>
<dbReference type="Proteomes" id="UP000546464">
    <property type="component" value="Unassembled WGS sequence"/>
</dbReference>
<feature type="transmembrane region" description="Helical" evidence="7">
    <location>
        <begin position="339"/>
        <end position="361"/>
    </location>
</feature>
<feature type="transmembrane region" description="Helical" evidence="7">
    <location>
        <begin position="306"/>
        <end position="327"/>
    </location>
</feature>
<comment type="caution">
    <text evidence="9">The sequence shown here is derived from an EMBL/GenBank/DDBJ whole genome shotgun (WGS) entry which is preliminary data.</text>
</comment>
<gene>
    <name evidence="9" type="ORF">H5P28_10765</name>
</gene>
<accession>A0A842HE81</accession>
<dbReference type="SUPFAM" id="SSF103473">
    <property type="entry name" value="MFS general substrate transporter"/>
    <property type="match status" value="1"/>
</dbReference>
<dbReference type="GO" id="GO:0012505">
    <property type="term" value="C:endomembrane system"/>
    <property type="evidence" value="ECO:0007669"/>
    <property type="project" value="UniProtKB-SubCell"/>
</dbReference>
<dbReference type="AlphaFoldDB" id="A0A842HE81"/>
<keyword evidence="6 7" id="KW-0472">Membrane</keyword>
<protein>
    <submittedName>
        <fullName evidence="9">MFS transporter</fullName>
    </submittedName>
</protein>